<evidence type="ECO:0000256" key="1">
    <source>
        <dbReference type="ARBA" id="ARBA00022857"/>
    </source>
</evidence>
<dbReference type="SUPFAM" id="SSF51735">
    <property type="entry name" value="NAD(P)-binding Rossmann-fold domains"/>
    <property type="match status" value="1"/>
</dbReference>
<protein>
    <submittedName>
        <fullName evidence="3">Uncharacterized protein</fullName>
    </submittedName>
</protein>
<feature type="compositionally biased region" description="Acidic residues" evidence="2">
    <location>
        <begin position="472"/>
        <end position="482"/>
    </location>
</feature>
<evidence type="ECO:0000313" key="4">
    <source>
        <dbReference type="Proteomes" id="UP000663853"/>
    </source>
</evidence>
<dbReference type="InterPro" id="IPR002347">
    <property type="entry name" value="SDR_fam"/>
</dbReference>
<sequence>MAMSLPRRGFVTRLLLGGATLYILHTLFFSSPRSAPHEITAHNVLDRVTNADRTLDVRRHKFLQARLGRDERPDLLSEWVQNGALDFWQRFQLPFITGSQTAQADEQLVRTAIDDLLSLNGWVAAACPTLIRPFGQNKHEGEDNYEELARQEYKYYIAIVIHSADHFLVDQLAVIVQMARRLGAQNLFVSMLDYGSTDSTTTLMDLAEAVLILTGVPFRIRTVPAMTHDPSAAYYPLEESYTRNLALEPLQELYEKRRITFHRVVWLKGFTCPNDIFETIKVSQANNAAMVCGMDWAEHNGFFIFSDRWRTRDMDGDQFRQSKSSASSASGPPRDAIGAKRYAAHLPFQVFCCESGTHIVDPSQSYYEGISYRSSMNFHNLSTSESAPVWDPEGPCMDSSQSWFCRDLWTLAAREGSRGDKGKAVYPVEDSSNSNAPAKRQAEEPKDEEKPKDDNAGPPPPGRPGKPNAPDSDIDSDSDAGSDYDALSGPSPPRVHIPPPSIPNSAFQPARILINPRCVTTYAGVSHTKLAADLFGAEENEGGGMPKHEHDKNARYALDDWMGAPGAFVCQEQRQTGGRKATKTQRRLGFSVHAELQADGPNLIEQNFPQAPKWSVDQIPDLDGKVFVVTGGNTGIGLETCKVLLTKNAKVYMMSRCPKRGQTAIAQLQQSTGRTPETLTLDLADLRSVREAARELTRREAEVHCLINNGGVFAPPLDAKTAQGYDLQFGTNVLGHYLFTKLLLPTLLHTAKLTGAPVRIVNVSSLKHLFAPKGGVSYGSVVPHSPKADRVRAKMGSDKLYCQSKWGLVALSNELARRYGSQGIVSISLHPGNIRTEITRHTVLTGINALLADVMQWDCSYGALTQLYAATDPAALELNGKYLVPWVRLDRARRDTEDPAVSGKLWDWLDTQSRE</sequence>
<accession>A0A8H3HCH6</accession>
<dbReference type="AlphaFoldDB" id="A0A8H3HCH6"/>
<dbReference type="PANTHER" id="PTHR34144">
    <property type="entry name" value="CHROMOSOME 8, WHOLE GENOME SHOTGUN SEQUENCE"/>
    <property type="match status" value="1"/>
</dbReference>
<feature type="compositionally biased region" description="Pro residues" evidence="2">
    <location>
        <begin position="490"/>
        <end position="502"/>
    </location>
</feature>
<keyword evidence="1" id="KW-0521">NADP</keyword>
<dbReference type="Proteomes" id="UP000663853">
    <property type="component" value="Unassembled WGS sequence"/>
</dbReference>
<organism evidence="3 4">
    <name type="scientific">Rhizoctonia solani</name>
    <dbReference type="NCBI Taxonomy" id="456999"/>
    <lineage>
        <taxon>Eukaryota</taxon>
        <taxon>Fungi</taxon>
        <taxon>Dikarya</taxon>
        <taxon>Basidiomycota</taxon>
        <taxon>Agaricomycotina</taxon>
        <taxon>Agaricomycetes</taxon>
        <taxon>Cantharellales</taxon>
        <taxon>Ceratobasidiaceae</taxon>
        <taxon>Rhizoctonia</taxon>
    </lineage>
</organism>
<feature type="compositionally biased region" description="Basic and acidic residues" evidence="2">
    <location>
        <begin position="440"/>
        <end position="455"/>
    </location>
</feature>
<dbReference type="EMBL" id="CAJMXA010003473">
    <property type="protein sequence ID" value="CAE6497188.1"/>
    <property type="molecule type" value="Genomic_DNA"/>
</dbReference>
<name>A0A8H3HCH6_9AGAM</name>
<dbReference type="PROSITE" id="PS00061">
    <property type="entry name" value="ADH_SHORT"/>
    <property type="match status" value="1"/>
</dbReference>
<dbReference type="Gene3D" id="3.40.50.720">
    <property type="entry name" value="NAD(P)-binding Rossmann-like Domain"/>
    <property type="match status" value="1"/>
</dbReference>
<dbReference type="Pfam" id="PF11735">
    <property type="entry name" value="CAP59_mtransfer"/>
    <property type="match status" value="1"/>
</dbReference>
<gene>
    <name evidence="3" type="ORF">RDB_LOCUS107986</name>
</gene>
<reference evidence="3" key="1">
    <citation type="submission" date="2021-01" db="EMBL/GenBank/DDBJ databases">
        <authorList>
            <person name="Kaushik A."/>
        </authorList>
    </citation>
    <scope>NUCLEOTIDE SEQUENCE</scope>
    <source>
        <strain evidence="3">AG6-10EEA</strain>
    </source>
</reference>
<evidence type="ECO:0000313" key="3">
    <source>
        <dbReference type="EMBL" id="CAE6497188.1"/>
    </source>
</evidence>
<evidence type="ECO:0000256" key="2">
    <source>
        <dbReference type="SAM" id="MobiDB-lite"/>
    </source>
</evidence>
<proteinExistence type="predicted"/>
<dbReference type="InterPro" id="IPR021047">
    <property type="entry name" value="Mannosyltransferase_CMT1"/>
</dbReference>
<dbReference type="PANTHER" id="PTHR34144:SF2">
    <property type="entry name" value="CAPSULAR ASSOCIATED PROTEIN"/>
    <property type="match status" value="1"/>
</dbReference>
<dbReference type="InterPro" id="IPR036291">
    <property type="entry name" value="NAD(P)-bd_dom_sf"/>
</dbReference>
<comment type="caution">
    <text evidence="3">The sequence shown here is derived from an EMBL/GenBank/DDBJ whole genome shotgun (WGS) entry which is preliminary data.</text>
</comment>
<dbReference type="PRINTS" id="PR00081">
    <property type="entry name" value="GDHRDH"/>
</dbReference>
<dbReference type="InterPro" id="IPR020904">
    <property type="entry name" value="Sc_DH/Rdtase_CS"/>
</dbReference>
<dbReference type="Pfam" id="PF00106">
    <property type="entry name" value="adh_short"/>
    <property type="match status" value="1"/>
</dbReference>
<feature type="region of interest" description="Disordered" evidence="2">
    <location>
        <begin position="416"/>
        <end position="503"/>
    </location>
</feature>